<protein>
    <submittedName>
        <fullName evidence="5">N-acetyltransferase</fullName>
    </submittedName>
</protein>
<accession>A0A3A9WM11</accession>
<evidence type="ECO:0000256" key="2">
    <source>
        <dbReference type="ARBA" id="ARBA00023315"/>
    </source>
</evidence>
<evidence type="ECO:0000259" key="4">
    <source>
        <dbReference type="PROSITE" id="PS51186"/>
    </source>
</evidence>
<proteinExistence type="inferred from homology"/>
<comment type="caution">
    <text evidence="5">The sequence shown here is derived from an EMBL/GenBank/DDBJ whole genome shotgun (WGS) entry which is preliminary data.</text>
</comment>
<dbReference type="Gene3D" id="3.40.630.30">
    <property type="match status" value="1"/>
</dbReference>
<keyword evidence="7" id="KW-1185">Reference proteome</keyword>
<sequence length="189" mass="20844">MALAPAVPPPDPGGRTALRPLATTDAAAIRRIYGPGAVRHLPRPPMDARQADAWLARHLRERPGPWRLTTWGITAGPAAVPHEKPPLIGVIRLVRRARYAAEIAFILHEDVWGRGHATRALALVLPRAFDDLDLIILRARHHRDNTAARRVLTRAGFVLREATEDQVTCLHTRGAWQAATDPWSTLLPG</sequence>
<evidence type="ECO:0000313" key="8">
    <source>
        <dbReference type="Proteomes" id="UP000275024"/>
    </source>
</evidence>
<organism evidence="5 8">
    <name type="scientific">Streptomyces radicis</name>
    <dbReference type="NCBI Taxonomy" id="1750517"/>
    <lineage>
        <taxon>Bacteria</taxon>
        <taxon>Bacillati</taxon>
        <taxon>Actinomycetota</taxon>
        <taxon>Actinomycetes</taxon>
        <taxon>Kitasatosporales</taxon>
        <taxon>Streptomycetaceae</taxon>
        <taxon>Streptomyces</taxon>
    </lineage>
</organism>
<feature type="domain" description="N-acetyltransferase" evidence="4">
    <location>
        <begin position="16"/>
        <end position="188"/>
    </location>
</feature>
<evidence type="ECO:0000256" key="3">
    <source>
        <dbReference type="ARBA" id="ARBA00038502"/>
    </source>
</evidence>
<dbReference type="InterPro" id="IPR051531">
    <property type="entry name" value="N-acetyltransferase"/>
</dbReference>
<gene>
    <name evidence="6" type="ORF">D7318_05505</name>
    <name evidence="5" type="ORF">D7319_19045</name>
</gene>
<comment type="similarity">
    <text evidence="3">Belongs to the acetyltransferase family. RimJ subfamily.</text>
</comment>
<dbReference type="PANTHER" id="PTHR43792">
    <property type="entry name" value="GNAT FAMILY, PUTATIVE (AFU_ORTHOLOGUE AFUA_3G00765)-RELATED-RELATED"/>
    <property type="match status" value="1"/>
</dbReference>
<evidence type="ECO:0000313" key="7">
    <source>
        <dbReference type="Proteomes" id="UP000268652"/>
    </source>
</evidence>
<evidence type="ECO:0000313" key="6">
    <source>
        <dbReference type="EMBL" id="RKN26794.1"/>
    </source>
</evidence>
<dbReference type="OrthoDB" id="9132139at2"/>
<dbReference type="EMBL" id="RBDX01000016">
    <property type="protein sequence ID" value="RKN07187.1"/>
    <property type="molecule type" value="Genomic_DNA"/>
</dbReference>
<keyword evidence="2" id="KW-0012">Acyltransferase</keyword>
<dbReference type="Proteomes" id="UP000275024">
    <property type="component" value="Unassembled WGS sequence"/>
</dbReference>
<dbReference type="PANTHER" id="PTHR43792:SF8">
    <property type="entry name" value="[RIBOSOMAL PROTEIN US5]-ALANINE N-ACETYLTRANSFERASE"/>
    <property type="match status" value="1"/>
</dbReference>
<dbReference type="InterPro" id="IPR000182">
    <property type="entry name" value="GNAT_dom"/>
</dbReference>
<reference evidence="7 8" key="1">
    <citation type="submission" date="2018-09" db="EMBL/GenBank/DDBJ databases">
        <title>Streptomyces sp. nov. DS1-2, an endophytic actinomycete isolated from roots of Dendrobium scabrilingue.</title>
        <authorList>
            <person name="Kuncharoen N."/>
            <person name="Kudo T."/>
            <person name="Ohkuma M."/>
            <person name="Yuki M."/>
            <person name="Tanasupawat S."/>
        </authorList>
    </citation>
    <scope>NUCLEOTIDE SEQUENCE [LARGE SCALE GENOMIC DNA]</scope>
    <source>
        <strain evidence="5 8">AZ1-7</strain>
        <strain evidence="6 7">DS1-2</strain>
    </source>
</reference>
<dbReference type="PROSITE" id="PS51186">
    <property type="entry name" value="GNAT"/>
    <property type="match status" value="1"/>
</dbReference>
<dbReference type="Pfam" id="PF13302">
    <property type="entry name" value="Acetyltransf_3"/>
    <property type="match status" value="1"/>
</dbReference>
<evidence type="ECO:0000313" key="5">
    <source>
        <dbReference type="EMBL" id="RKN07187.1"/>
    </source>
</evidence>
<name>A0A3A9WM11_9ACTN</name>
<dbReference type="InterPro" id="IPR016181">
    <property type="entry name" value="Acyl_CoA_acyltransferase"/>
</dbReference>
<keyword evidence="1 5" id="KW-0808">Transferase</keyword>
<dbReference type="Proteomes" id="UP000268652">
    <property type="component" value="Unassembled WGS sequence"/>
</dbReference>
<evidence type="ECO:0000256" key="1">
    <source>
        <dbReference type="ARBA" id="ARBA00022679"/>
    </source>
</evidence>
<dbReference type="EMBL" id="RBDY01000002">
    <property type="protein sequence ID" value="RKN26794.1"/>
    <property type="molecule type" value="Genomic_DNA"/>
</dbReference>
<dbReference type="GO" id="GO:0008999">
    <property type="term" value="F:protein-N-terminal-alanine acetyltransferase activity"/>
    <property type="evidence" value="ECO:0007669"/>
    <property type="project" value="TreeGrafter"/>
</dbReference>
<dbReference type="AlphaFoldDB" id="A0A3A9WM11"/>
<dbReference type="SUPFAM" id="SSF55729">
    <property type="entry name" value="Acyl-CoA N-acyltransferases (Nat)"/>
    <property type="match status" value="1"/>
</dbReference>
<dbReference type="GO" id="GO:0005737">
    <property type="term" value="C:cytoplasm"/>
    <property type="evidence" value="ECO:0007669"/>
    <property type="project" value="TreeGrafter"/>
</dbReference>